<keyword evidence="4" id="KW-0175">Coiled coil</keyword>
<dbReference type="InterPro" id="IPR042031">
    <property type="entry name" value="SKA1_MBD_sf"/>
</dbReference>
<dbReference type="GO" id="GO:0007059">
    <property type="term" value="P:chromosome segregation"/>
    <property type="evidence" value="ECO:0007669"/>
    <property type="project" value="InterPro"/>
</dbReference>
<reference evidence="6 7" key="1">
    <citation type="submission" date="2025-04" db="UniProtKB">
        <authorList>
            <consortium name="RefSeq"/>
        </authorList>
    </citation>
    <scope>IDENTIFICATION</scope>
    <source>
        <tissue evidence="6 7">Whole body</tissue>
    </source>
</reference>
<evidence type="ECO:0000313" key="5">
    <source>
        <dbReference type="Proteomes" id="UP000694846"/>
    </source>
</evidence>
<gene>
    <name evidence="6 7" type="primary">LOC112679765</name>
</gene>
<protein>
    <recommendedName>
        <fullName evidence="2">SKA complex subunit 1</fullName>
    </recommendedName>
    <alternativeName>
        <fullName evidence="3">Spindle and kinetochore-associated protein 1</fullName>
    </alternativeName>
</protein>
<name>A0A8B8F443_9HEMI</name>
<accession>A0A8B8F443</accession>
<dbReference type="Proteomes" id="UP000694846">
    <property type="component" value="Unplaced"/>
</dbReference>
<dbReference type="OrthoDB" id="5962at2759"/>
<evidence type="ECO:0000256" key="4">
    <source>
        <dbReference type="SAM" id="Coils"/>
    </source>
</evidence>
<dbReference type="GO" id="GO:0005876">
    <property type="term" value="C:spindle microtubule"/>
    <property type="evidence" value="ECO:0007669"/>
    <property type="project" value="TreeGrafter"/>
</dbReference>
<dbReference type="AlphaFoldDB" id="A0A8B8F443"/>
<evidence type="ECO:0000256" key="1">
    <source>
        <dbReference type="ARBA" id="ARBA00006836"/>
    </source>
</evidence>
<dbReference type="Pfam" id="PF07160">
    <property type="entry name" value="SKA1"/>
    <property type="match status" value="1"/>
</dbReference>
<dbReference type="GO" id="GO:0000940">
    <property type="term" value="C:outer kinetochore"/>
    <property type="evidence" value="ECO:0007669"/>
    <property type="project" value="TreeGrafter"/>
</dbReference>
<keyword evidence="5" id="KW-1185">Reference proteome</keyword>
<evidence type="ECO:0000313" key="7">
    <source>
        <dbReference type="RefSeq" id="XP_025405464.1"/>
    </source>
</evidence>
<dbReference type="Gene3D" id="1.10.10.1890">
    <property type="entry name" value="Ska1 microtubule binding domain-like"/>
    <property type="match status" value="1"/>
</dbReference>
<dbReference type="PANTHER" id="PTHR28573:SF1">
    <property type="entry name" value="SPINDLE AND KINETOCHORE-ASSOCIATED PROTEIN 1"/>
    <property type="match status" value="1"/>
</dbReference>
<dbReference type="RefSeq" id="XP_025405464.1">
    <property type="nucleotide sequence ID" value="XM_025549679.1"/>
</dbReference>
<dbReference type="PANTHER" id="PTHR28573">
    <property type="entry name" value="SPINDLE AND KINETOCHORE-ASSOCIATED PROTEIN 1"/>
    <property type="match status" value="1"/>
</dbReference>
<dbReference type="InterPro" id="IPR009829">
    <property type="entry name" value="SKA1"/>
</dbReference>
<dbReference type="GO" id="GO:0000278">
    <property type="term" value="P:mitotic cell cycle"/>
    <property type="evidence" value="ECO:0007669"/>
    <property type="project" value="TreeGrafter"/>
</dbReference>
<dbReference type="GO" id="GO:0031110">
    <property type="term" value="P:regulation of microtubule polymerization or depolymerization"/>
    <property type="evidence" value="ECO:0007669"/>
    <property type="project" value="TreeGrafter"/>
</dbReference>
<evidence type="ECO:0000256" key="2">
    <source>
        <dbReference type="ARBA" id="ARBA00047182"/>
    </source>
</evidence>
<dbReference type="GeneID" id="112679765"/>
<evidence type="ECO:0000256" key="3">
    <source>
        <dbReference type="ARBA" id="ARBA00047202"/>
    </source>
</evidence>
<dbReference type="GO" id="GO:0072686">
    <property type="term" value="C:mitotic spindle"/>
    <property type="evidence" value="ECO:0007669"/>
    <property type="project" value="TreeGrafter"/>
</dbReference>
<proteinExistence type="inferred from homology"/>
<comment type="similarity">
    <text evidence="1">Belongs to the SKA1 family.</text>
</comment>
<dbReference type="GO" id="GO:0051301">
    <property type="term" value="P:cell division"/>
    <property type="evidence" value="ECO:0007669"/>
    <property type="project" value="InterPro"/>
</dbReference>
<sequence>MSIFDLEKMVETVDNLSTCLDVMLCCKEAEGGQEILESCDQLDNLIKSFDDQMNVLENALTKERNAVKLSGQRQLEELKRIEERCDYMIENIPINPSNTNELNYQHEIKDYRGNNLHNVTNISMSPVSTWNNTYSPNETSIHHSIFTNNTSMSTTMMGQSSKSQVYKQTPDIPLLKPVDNNEMDTVPKYMKGRLTSSNVNVVINSINITLENKYGILQKSRTALKKKDLDMYNTWKIQQNSVGQGQYFVTAVDITKFSETKVDKTTLNIIPILRHLKRLKESRVGGSVYYLPY</sequence>
<dbReference type="RefSeq" id="XP_025405463.1">
    <property type="nucleotide sequence ID" value="XM_025549678.1"/>
</dbReference>
<dbReference type="GO" id="GO:0008017">
    <property type="term" value="F:microtubule binding"/>
    <property type="evidence" value="ECO:0007669"/>
    <property type="project" value="InterPro"/>
</dbReference>
<feature type="coiled-coil region" evidence="4">
    <location>
        <begin position="39"/>
        <end position="66"/>
    </location>
</feature>
<evidence type="ECO:0000313" key="6">
    <source>
        <dbReference type="RefSeq" id="XP_025405463.1"/>
    </source>
</evidence>
<organism evidence="5 6">
    <name type="scientific">Sipha flava</name>
    <name type="common">yellow sugarcane aphid</name>
    <dbReference type="NCBI Taxonomy" id="143950"/>
    <lineage>
        <taxon>Eukaryota</taxon>
        <taxon>Metazoa</taxon>
        <taxon>Ecdysozoa</taxon>
        <taxon>Arthropoda</taxon>
        <taxon>Hexapoda</taxon>
        <taxon>Insecta</taxon>
        <taxon>Pterygota</taxon>
        <taxon>Neoptera</taxon>
        <taxon>Paraneoptera</taxon>
        <taxon>Hemiptera</taxon>
        <taxon>Sternorrhyncha</taxon>
        <taxon>Aphidomorpha</taxon>
        <taxon>Aphidoidea</taxon>
        <taxon>Aphididae</taxon>
        <taxon>Sipha</taxon>
    </lineage>
</organism>